<dbReference type="Pfam" id="PF00662">
    <property type="entry name" value="Proton_antipo_N"/>
    <property type="match status" value="1"/>
</dbReference>
<feature type="signal peptide" evidence="18">
    <location>
        <begin position="1"/>
        <end position="26"/>
    </location>
</feature>
<dbReference type="GO" id="GO:0042773">
    <property type="term" value="P:ATP synthesis coupled electron transport"/>
    <property type="evidence" value="ECO:0007669"/>
    <property type="project" value="InterPro"/>
</dbReference>
<keyword evidence="5" id="KW-0679">Respiratory chain</keyword>
<evidence type="ECO:0000256" key="7">
    <source>
        <dbReference type="ARBA" id="ARBA00022792"/>
    </source>
</evidence>
<keyword evidence="8" id="KW-1278">Translocase</keyword>
<dbReference type="RefSeq" id="YP_009004008.1">
    <property type="nucleotide sequence ID" value="NC_023542.1"/>
</dbReference>
<keyword evidence="14 17" id="KW-0472">Membrane</keyword>
<comment type="subcellular location">
    <subcellularLocation>
        <location evidence="1">Mitochondrion inner membrane</location>
        <topology evidence="1">Multi-pass membrane protein</topology>
    </subcellularLocation>
</comment>
<keyword evidence="18" id="KW-0732">Signal</keyword>
<feature type="transmembrane region" description="Helical" evidence="17">
    <location>
        <begin position="172"/>
        <end position="191"/>
    </location>
</feature>
<dbReference type="PANTHER" id="PTHR42829:SF2">
    <property type="entry name" value="NADH-UBIQUINONE OXIDOREDUCTASE CHAIN 5"/>
    <property type="match status" value="1"/>
</dbReference>
<keyword evidence="10 17" id="KW-1133">Transmembrane helix</keyword>
<feature type="transmembrane region" description="Helical" evidence="17">
    <location>
        <begin position="301"/>
        <end position="319"/>
    </location>
</feature>
<dbReference type="PANTHER" id="PTHR42829">
    <property type="entry name" value="NADH-UBIQUINONE OXIDOREDUCTASE CHAIN 5"/>
    <property type="match status" value="1"/>
</dbReference>
<dbReference type="GO" id="GO:0003954">
    <property type="term" value="F:NADH dehydrogenase activity"/>
    <property type="evidence" value="ECO:0007669"/>
    <property type="project" value="TreeGrafter"/>
</dbReference>
<keyword evidence="7" id="KW-0999">Mitochondrion inner membrane</keyword>
<dbReference type="GO" id="GO:0008137">
    <property type="term" value="F:NADH dehydrogenase (ubiquinone) activity"/>
    <property type="evidence" value="ECO:0007669"/>
    <property type="project" value="UniProtKB-EC"/>
</dbReference>
<geneLocation type="mitochondrion" evidence="22"/>
<evidence type="ECO:0000313" key="22">
    <source>
        <dbReference type="EMBL" id="AHJ61086.1"/>
    </source>
</evidence>
<proteinExistence type="inferred from homology"/>
<keyword evidence="6 17" id="KW-0812">Transmembrane</keyword>
<protein>
    <recommendedName>
        <fullName evidence="3 17">NADH-ubiquinone oxidoreductase chain 5</fullName>
        <ecNumber evidence="2 17">7.1.1.2</ecNumber>
    </recommendedName>
</protein>
<dbReference type="EMBL" id="KF955545">
    <property type="protein sequence ID" value="AHJ61086.1"/>
    <property type="molecule type" value="Genomic_DNA"/>
</dbReference>
<dbReference type="Pfam" id="PF06455">
    <property type="entry name" value="NADH5_C"/>
    <property type="match status" value="1"/>
</dbReference>
<name>W8E345_BEAHU</name>
<dbReference type="Pfam" id="PF00361">
    <property type="entry name" value="Proton_antipo_M"/>
    <property type="match status" value="1"/>
</dbReference>
<evidence type="ECO:0000259" key="21">
    <source>
        <dbReference type="Pfam" id="PF06455"/>
    </source>
</evidence>
<comment type="function">
    <text evidence="15 17">Core subunit of the mitochondrial membrane respiratory chain NADH dehydrogenase (Complex I) which catalyzes electron transfer from NADH through the respiratory chain, using ubiquinone as an electron acceptor. Essential for the catalytic activity and assembly of complex I.</text>
</comment>
<feature type="domain" description="NADH:quinone oxidoreductase/Mrp antiporter transmembrane" evidence="19">
    <location>
        <begin position="134"/>
        <end position="418"/>
    </location>
</feature>
<dbReference type="GO" id="GO:0005743">
    <property type="term" value="C:mitochondrial inner membrane"/>
    <property type="evidence" value="ECO:0007669"/>
    <property type="project" value="UniProtKB-SubCell"/>
</dbReference>
<dbReference type="NCBIfam" id="TIGR01974">
    <property type="entry name" value="NDH_I_L"/>
    <property type="match status" value="1"/>
</dbReference>
<dbReference type="InterPro" id="IPR003945">
    <property type="entry name" value="NU5C-like"/>
</dbReference>
<evidence type="ECO:0000256" key="1">
    <source>
        <dbReference type="ARBA" id="ARBA00004448"/>
    </source>
</evidence>
<reference evidence="22" key="1">
    <citation type="journal article" date="2014" name="J. Hered.">
        <title>Molecular phylogeny and chromosomal evolution of Alcelaphini (Antilopinae).</title>
        <authorList>
            <person name="Steiner C.C."/>
            <person name="Charter S.J."/>
            <person name="Houck M.L."/>
            <person name="Ryder O.A."/>
        </authorList>
    </citation>
    <scope>NUCLEOTIDE SEQUENCE</scope>
</reference>
<keyword evidence="13 17" id="KW-0496">Mitochondrion</keyword>
<dbReference type="InterPro" id="IPR010934">
    <property type="entry name" value="NADH_DH_su5_C"/>
</dbReference>
<feature type="transmembrane region" description="Helical" evidence="17">
    <location>
        <begin position="245"/>
        <end position="266"/>
    </location>
</feature>
<feature type="transmembrane region" description="Helical" evidence="17">
    <location>
        <begin position="117"/>
        <end position="134"/>
    </location>
</feature>
<feature type="domain" description="NADH-Ubiquinone oxidoreductase (complex I) chain 5 N-terminal" evidence="20">
    <location>
        <begin position="68"/>
        <end position="118"/>
    </location>
</feature>
<feature type="transmembrane region" description="Helical" evidence="17">
    <location>
        <begin position="140"/>
        <end position="160"/>
    </location>
</feature>
<comment type="catalytic activity">
    <reaction evidence="16 17">
        <text>a ubiquinone + NADH + 5 H(+)(in) = a ubiquinol + NAD(+) + 4 H(+)(out)</text>
        <dbReference type="Rhea" id="RHEA:29091"/>
        <dbReference type="Rhea" id="RHEA-COMP:9565"/>
        <dbReference type="Rhea" id="RHEA-COMP:9566"/>
        <dbReference type="ChEBI" id="CHEBI:15378"/>
        <dbReference type="ChEBI" id="CHEBI:16389"/>
        <dbReference type="ChEBI" id="CHEBI:17976"/>
        <dbReference type="ChEBI" id="CHEBI:57540"/>
        <dbReference type="ChEBI" id="CHEBI:57945"/>
        <dbReference type="EC" id="7.1.1.2"/>
    </reaction>
</comment>
<evidence type="ECO:0000259" key="19">
    <source>
        <dbReference type="Pfam" id="PF00361"/>
    </source>
</evidence>
<dbReference type="EC" id="7.1.1.2" evidence="2 17"/>
<evidence type="ECO:0000256" key="13">
    <source>
        <dbReference type="ARBA" id="ARBA00023128"/>
    </source>
</evidence>
<evidence type="ECO:0000256" key="3">
    <source>
        <dbReference type="ARBA" id="ARBA00021096"/>
    </source>
</evidence>
<dbReference type="CTD" id="4540"/>
<evidence type="ECO:0000256" key="4">
    <source>
        <dbReference type="ARBA" id="ARBA00022448"/>
    </source>
</evidence>
<dbReference type="AlphaFoldDB" id="W8E345"/>
<evidence type="ECO:0000256" key="11">
    <source>
        <dbReference type="ARBA" id="ARBA00023027"/>
    </source>
</evidence>
<dbReference type="InterPro" id="IPR018393">
    <property type="entry name" value="NADHpl_OxRdtase_5_subgr"/>
</dbReference>
<keyword evidence="12 17" id="KW-0830">Ubiquinone</keyword>
<feature type="transmembrane region" description="Helical" evidence="17">
    <location>
        <begin position="453"/>
        <end position="472"/>
    </location>
</feature>
<evidence type="ECO:0000256" key="16">
    <source>
        <dbReference type="ARBA" id="ARBA00049551"/>
    </source>
</evidence>
<accession>W8E345</accession>
<sequence length="606" mass="68187">MNMFSSLTLTTLLLLTIPIAMTSSSAYKAPDYPHHVKTAISYAFTISMIPTMMFIHTGQEMIISNWHWLTIQTLKLSLSFKMDYFSMMFIPVALFVTWSIMEFSMWYMHSDPNINQFFKYLLLFLITMLILVTANNLFQLFIGWEGVGIMSFLLIGWWYGRADANTAALQAILYNRIGDIGFIMAMAWFLANLNTWDLQQIFMLEPTNSNMPLMGLVLAATGKSAQFGLHPWLPSAMEGPTPVSALLHSSTMVVAGIFLLIRFYPLTENNKFAQSIMLCLGAITTLFTALCALTQNDIKKIIAFSTSSQLGLMMVTIGINQPYLAFLHICTHAFFKAMLFMCSGSIIHNLNDEQDIRKMGGLFKAMPFTTTALIIGSLALTGTPFLTGFYSKDLIIESANTSYTNAWALLMTLVATSFTAIYSTRIIFFALLGQPRFPTLIIINENNPFLINSIKRLLIGSLFAGFILSNSIPPTTVPQMTMPHYLKMTALAVTILGFILALEISNMTYNLKFNYPSNPFKFSNQLGYYPTIMHRLTPYMNLTMSQKSASSLLDLIWLENILPKTTSLIQMKASTMITSQKGLIKLYFLSFLITILVSMILLNFHE</sequence>
<keyword evidence="11 17" id="KW-0520">NAD</keyword>
<evidence type="ECO:0000256" key="12">
    <source>
        <dbReference type="ARBA" id="ARBA00023075"/>
    </source>
</evidence>
<evidence type="ECO:0000256" key="10">
    <source>
        <dbReference type="ARBA" id="ARBA00022989"/>
    </source>
</evidence>
<evidence type="ECO:0000256" key="2">
    <source>
        <dbReference type="ARBA" id="ARBA00012944"/>
    </source>
</evidence>
<feature type="transmembrane region" description="Helical" evidence="17">
    <location>
        <begin position="368"/>
        <end position="386"/>
    </location>
</feature>
<keyword evidence="9" id="KW-0249">Electron transport</keyword>
<feature type="transmembrane region" description="Helical" evidence="17">
    <location>
        <begin position="484"/>
        <end position="502"/>
    </location>
</feature>
<dbReference type="InterPro" id="IPR001516">
    <property type="entry name" value="Proton_antipo_N"/>
</dbReference>
<evidence type="ECO:0000256" key="18">
    <source>
        <dbReference type="SAM" id="SignalP"/>
    </source>
</evidence>
<evidence type="ECO:0000256" key="14">
    <source>
        <dbReference type="ARBA" id="ARBA00023136"/>
    </source>
</evidence>
<keyword evidence="4 17" id="KW-0813">Transport</keyword>
<feature type="transmembrane region" description="Helical" evidence="17">
    <location>
        <begin position="586"/>
        <end position="604"/>
    </location>
</feature>
<feature type="transmembrane region" description="Helical" evidence="17">
    <location>
        <begin position="325"/>
        <end position="347"/>
    </location>
</feature>
<evidence type="ECO:0000256" key="5">
    <source>
        <dbReference type="ARBA" id="ARBA00022660"/>
    </source>
</evidence>
<dbReference type="GO" id="GO:0015990">
    <property type="term" value="P:electron transport coupled proton transport"/>
    <property type="evidence" value="ECO:0007669"/>
    <property type="project" value="TreeGrafter"/>
</dbReference>
<dbReference type="GeneID" id="18490619"/>
<dbReference type="PRINTS" id="PR01434">
    <property type="entry name" value="NADHDHGNASE5"/>
</dbReference>
<evidence type="ECO:0000256" key="15">
    <source>
        <dbReference type="ARBA" id="ARBA00024313"/>
    </source>
</evidence>
<evidence type="ECO:0000256" key="8">
    <source>
        <dbReference type="ARBA" id="ARBA00022967"/>
    </source>
</evidence>
<evidence type="ECO:0000256" key="9">
    <source>
        <dbReference type="ARBA" id="ARBA00022982"/>
    </source>
</evidence>
<feature type="domain" description="NADH dehydrogenase subunit 5 C-terminal" evidence="21">
    <location>
        <begin position="422"/>
        <end position="601"/>
    </location>
</feature>
<feature type="chain" id="PRO_5004909792" description="NADH-ubiquinone oxidoreductase chain 5" evidence="18">
    <location>
        <begin position="27"/>
        <end position="606"/>
    </location>
</feature>
<evidence type="ECO:0000256" key="17">
    <source>
        <dbReference type="RuleBase" id="RU003404"/>
    </source>
</evidence>
<feature type="transmembrane region" description="Helical" evidence="17">
    <location>
        <begin position="211"/>
        <end position="233"/>
    </location>
</feature>
<comment type="similarity">
    <text evidence="17">Belongs to the complex I subunit 5 family.</text>
</comment>
<dbReference type="InterPro" id="IPR001750">
    <property type="entry name" value="ND/Mrp_TM"/>
</dbReference>
<feature type="transmembrane region" description="Helical" evidence="17">
    <location>
        <begin position="272"/>
        <end position="294"/>
    </location>
</feature>
<evidence type="ECO:0000259" key="20">
    <source>
        <dbReference type="Pfam" id="PF00662"/>
    </source>
</evidence>
<organism evidence="22">
    <name type="scientific">Beatragus hunteri</name>
    <name type="common">Hunter's antelope</name>
    <name type="synonym">Damaliscus hunteri</name>
    <dbReference type="NCBI Taxonomy" id="59527"/>
    <lineage>
        <taxon>Eukaryota</taxon>
        <taxon>Metazoa</taxon>
        <taxon>Chordata</taxon>
        <taxon>Craniata</taxon>
        <taxon>Vertebrata</taxon>
        <taxon>Euteleostomi</taxon>
        <taxon>Mammalia</taxon>
        <taxon>Eutheria</taxon>
        <taxon>Laurasiatheria</taxon>
        <taxon>Artiodactyla</taxon>
        <taxon>Ruminantia</taxon>
        <taxon>Pecora</taxon>
        <taxon>Bovidae</taxon>
        <taxon>Alcelaphinae</taxon>
        <taxon>Beatragus</taxon>
    </lineage>
</organism>
<evidence type="ECO:0000256" key="6">
    <source>
        <dbReference type="ARBA" id="ARBA00022692"/>
    </source>
</evidence>
<gene>
    <name evidence="22" type="primary">ND5</name>
</gene>
<feature type="transmembrane region" description="Helical" evidence="17">
    <location>
        <begin position="406"/>
        <end position="432"/>
    </location>
</feature>
<feature type="transmembrane region" description="Helical" evidence="17">
    <location>
        <begin position="84"/>
        <end position="105"/>
    </location>
</feature>